<accession>A0A368YES1</accession>
<dbReference type="InterPro" id="IPR018723">
    <property type="entry name" value="DUF2254_membrane"/>
</dbReference>
<keyword evidence="1" id="KW-0472">Membrane</keyword>
<dbReference type="EMBL" id="QPJL01000034">
    <property type="protein sequence ID" value="RCW78645.1"/>
    <property type="molecule type" value="Genomic_DNA"/>
</dbReference>
<feature type="transmembrane region" description="Helical" evidence="1">
    <location>
        <begin position="137"/>
        <end position="158"/>
    </location>
</feature>
<keyword evidence="1" id="KW-0812">Transmembrane</keyword>
<feature type="transmembrane region" description="Helical" evidence="1">
    <location>
        <begin position="108"/>
        <end position="131"/>
    </location>
</feature>
<feature type="transmembrane region" description="Helical" evidence="1">
    <location>
        <begin position="61"/>
        <end position="87"/>
    </location>
</feature>
<name>A0A368YES1_9RHOB</name>
<dbReference type="AlphaFoldDB" id="A0A368YES1"/>
<keyword evidence="1" id="KW-1133">Transmembrane helix</keyword>
<comment type="caution">
    <text evidence="2">The sequence shown here is derived from an EMBL/GenBank/DDBJ whole genome shotgun (WGS) entry which is preliminary data.</text>
</comment>
<keyword evidence="3" id="KW-1185">Reference proteome</keyword>
<evidence type="ECO:0000313" key="2">
    <source>
        <dbReference type="EMBL" id="RCW78645.1"/>
    </source>
</evidence>
<dbReference type="RefSeq" id="WP_114350773.1">
    <property type="nucleotide sequence ID" value="NZ_QPJL01000034.1"/>
</dbReference>
<reference evidence="2 3" key="1">
    <citation type="submission" date="2018-07" db="EMBL/GenBank/DDBJ databases">
        <title>Genomic Encyclopedia of Type Strains, Phase III (KMG-III): the genomes of soil and plant-associated and newly described type strains.</title>
        <authorList>
            <person name="Whitman W."/>
        </authorList>
    </citation>
    <scope>NUCLEOTIDE SEQUENCE [LARGE SCALE GENOMIC DNA]</scope>
    <source>
        <strain evidence="2 3">CECT 8525</strain>
    </source>
</reference>
<evidence type="ECO:0000313" key="3">
    <source>
        <dbReference type="Proteomes" id="UP000253345"/>
    </source>
</evidence>
<feature type="transmembrane region" description="Helical" evidence="1">
    <location>
        <begin position="21"/>
        <end position="41"/>
    </location>
</feature>
<proteinExistence type="predicted"/>
<organism evidence="2 3">
    <name type="scientific">Paracoccus lutimaris</name>
    <dbReference type="NCBI Taxonomy" id="1490030"/>
    <lineage>
        <taxon>Bacteria</taxon>
        <taxon>Pseudomonadati</taxon>
        <taxon>Pseudomonadota</taxon>
        <taxon>Alphaproteobacteria</taxon>
        <taxon>Rhodobacterales</taxon>
        <taxon>Paracoccaceae</taxon>
        <taxon>Paracoccus</taxon>
    </lineage>
</organism>
<dbReference type="Proteomes" id="UP000253345">
    <property type="component" value="Unassembled WGS sequence"/>
</dbReference>
<evidence type="ECO:0000256" key="1">
    <source>
        <dbReference type="SAM" id="Phobius"/>
    </source>
</evidence>
<protein>
    <submittedName>
        <fullName evidence="2">Putative membrane protein</fullName>
    </submittedName>
</protein>
<sequence length="410" mass="44532">MTGRFNRGWVQRLRVELRKMWVRVVLYSLAGVLLALLAPLIGPILPYVPKIDLASGSVDALLNIIASSMLAVTTFSMSILVGAYGSATSNATPRATRLLEEDRTAQTAVSTFIGSFLFSIVGIIGLSAGLYSDNARVLLFVATLGDIALIAWALVRWVNHLNDFGRMSNIIARIETAAKPAARLYRDYPALGAVPRSDILSEDAPMVMADQSGYVQYIDIEKLQTLADHLKMKVEIRRMPGKYVHRGEPLLRLSGPVEDEALATFREAFSLGEARSFDQDLGYGLIVLGEVASKALSPGINDPGTAIEVLRAGTRVLEVLHEDPDPEAEVTYGSVYAPPLDMANLYSVFFSPIARDGAAVIEVQEALQDCLRAVADFGGRAAAQEEARRARKRAEAVLEADWEQQVLSGA</sequence>
<dbReference type="OrthoDB" id="2955631at2"/>
<gene>
    <name evidence="2" type="ORF">DFP89_13419</name>
</gene>
<dbReference type="Pfam" id="PF10011">
    <property type="entry name" value="DUF2254"/>
    <property type="match status" value="1"/>
</dbReference>